<accession>A0ABY5VFI4</accession>
<reference evidence="1" key="1">
    <citation type="journal article" date="2022" name="Cell">
        <title>Design, construction, and in vivo augmentation of a complex gut microbiome.</title>
        <authorList>
            <person name="Cheng A.G."/>
            <person name="Ho P.Y."/>
            <person name="Aranda-Diaz A."/>
            <person name="Jain S."/>
            <person name="Yu F.B."/>
            <person name="Meng X."/>
            <person name="Wang M."/>
            <person name="Iakiviak M."/>
            <person name="Nagashima K."/>
            <person name="Zhao A."/>
            <person name="Murugkar P."/>
            <person name="Patil A."/>
            <person name="Atabakhsh K."/>
            <person name="Weakley A."/>
            <person name="Yan J."/>
            <person name="Brumbaugh A.R."/>
            <person name="Higginbottom S."/>
            <person name="Dimas A."/>
            <person name="Shiver A.L."/>
            <person name="Deutschbauer A."/>
            <person name="Neff N."/>
            <person name="Sonnenburg J.L."/>
            <person name="Huang K.C."/>
            <person name="Fischbach M.A."/>
        </authorList>
    </citation>
    <scope>NUCLEOTIDE SEQUENCE</scope>
    <source>
        <strain evidence="1">DSM 19829</strain>
    </source>
</reference>
<dbReference type="Pfam" id="PF07388">
    <property type="entry name" value="A-2_8-polyST"/>
    <property type="match status" value="1"/>
</dbReference>
<dbReference type="InterPro" id="IPR010866">
    <property type="entry name" value="A-2_8-polyST"/>
</dbReference>
<evidence type="ECO:0000313" key="2">
    <source>
        <dbReference type="Proteomes" id="UP001060164"/>
    </source>
</evidence>
<protein>
    <submittedName>
        <fullName evidence="1">Alpha-2,8-polysialyltransferase family protein</fullName>
    </submittedName>
</protein>
<name>A0ABY5VFI4_9FIRM</name>
<dbReference type="Proteomes" id="UP001060164">
    <property type="component" value="Chromosome"/>
</dbReference>
<dbReference type="Gene3D" id="3.40.50.11110">
    <property type="entry name" value="Sialyltransferase, C-terminal GT-B Rossman nucleotide-binding domain"/>
    <property type="match status" value="1"/>
</dbReference>
<proteinExistence type="predicted"/>
<evidence type="ECO:0000313" key="1">
    <source>
        <dbReference type="EMBL" id="UWP59032.1"/>
    </source>
</evidence>
<organism evidence="1 2">
    <name type="scientific">Ruminococcus gauvreauii</name>
    <dbReference type="NCBI Taxonomy" id="438033"/>
    <lineage>
        <taxon>Bacteria</taxon>
        <taxon>Bacillati</taxon>
        <taxon>Bacillota</taxon>
        <taxon>Clostridia</taxon>
        <taxon>Eubacteriales</taxon>
        <taxon>Oscillospiraceae</taxon>
        <taxon>Ruminococcus</taxon>
    </lineage>
</organism>
<dbReference type="RefSeq" id="WP_028530104.1">
    <property type="nucleotide sequence ID" value="NZ_CABLBR010000043.1"/>
</dbReference>
<keyword evidence="2" id="KW-1185">Reference proteome</keyword>
<dbReference type="EMBL" id="CP102290">
    <property type="protein sequence ID" value="UWP59032.1"/>
    <property type="molecule type" value="Genomic_DNA"/>
</dbReference>
<gene>
    <name evidence="1" type="ORF">NQ502_16935</name>
</gene>
<sequence>MTLVEITRHELEKNIFSNKYGELDFYAYCNTPWHAIGIQSFVNNLSEKKQKLSGIVFLANQPGRDTIVHPEDFSFKSNVDVLYFKNIDAYREDKKNYLKKLLFSKNQVVLTNDNNIYMLRPFRPDYKFGAEYQIETGRKCVLVCLEEGVGTYKSNYELFQEKTKGSLKAGALFALTCCFNSYLKTKYKLNISSFTLLKKEKDSLSLNNEIANMYLESIQRAVNRRNIKYNSCIDTTRDYVIILTQPFEIKQDVVCKDIINREFDLVKEYLSQKGVDVYIKSHPRETEETIDNYRNRGFNILQSNIPIETFLEMLPKKPIAVIGAVSTALITANALNKVVAISVVDLIKKESDSSYLKAAIKFKRRYSYFVRFPQKIEQILGSGCKYED</sequence>